<organism evidence="1 2">
    <name type="scientific">Ixodes persulcatus</name>
    <name type="common">Taiga tick</name>
    <dbReference type="NCBI Taxonomy" id="34615"/>
    <lineage>
        <taxon>Eukaryota</taxon>
        <taxon>Metazoa</taxon>
        <taxon>Ecdysozoa</taxon>
        <taxon>Arthropoda</taxon>
        <taxon>Chelicerata</taxon>
        <taxon>Arachnida</taxon>
        <taxon>Acari</taxon>
        <taxon>Parasitiformes</taxon>
        <taxon>Ixodida</taxon>
        <taxon>Ixodoidea</taxon>
        <taxon>Ixodidae</taxon>
        <taxon>Ixodinae</taxon>
        <taxon>Ixodes</taxon>
    </lineage>
</organism>
<accession>A0AC60R100</accession>
<comment type="caution">
    <text evidence="1">The sequence shown here is derived from an EMBL/GenBank/DDBJ whole genome shotgun (WGS) entry which is preliminary data.</text>
</comment>
<dbReference type="Proteomes" id="UP000805193">
    <property type="component" value="Unassembled WGS sequence"/>
</dbReference>
<sequence>MRRRDSWLYGLYKYDYCTAELLAVEVMRRLDAVTAMRGLVADGDPADPEEHLQVALAAVLQDLKTPTLAGEAMWLFCQAQGLQLNLEPNKETR</sequence>
<gene>
    <name evidence="1" type="ORF">HPB47_016506</name>
</gene>
<proteinExistence type="predicted"/>
<name>A0AC60R100_IXOPE</name>
<keyword evidence="2" id="KW-1185">Reference proteome</keyword>
<reference evidence="1 2" key="1">
    <citation type="journal article" date="2020" name="Cell">
        <title>Large-Scale Comparative Analyses of Tick Genomes Elucidate Their Genetic Diversity and Vector Capacities.</title>
        <authorList>
            <consortium name="Tick Genome and Microbiome Consortium (TIGMIC)"/>
            <person name="Jia N."/>
            <person name="Wang J."/>
            <person name="Shi W."/>
            <person name="Du L."/>
            <person name="Sun Y."/>
            <person name="Zhan W."/>
            <person name="Jiang J.F."/>
            <person name="Wang Q."/>
            <person name="Zhang B."/>
            <person name="Ji P."/>
            <person name="Bell-Sakyi L."/>
            <person name="Cui X.M."/>
            <person name="Yuan T.T."/>
            <person name="Jiang B.G."/>
            <person name="Yang W.F."/>
            <person name="Lam T.T."/>
            <person name="Chang Q.C."/>
            <person name="Ding S.J."/>
            <person name="Wang X.J."/>
            <person name="Zhu J.G."/>
            <person name="Ruan X.D."/>
            <person name="Zhao L."/>
            <person name="Wei J.T."/>
            <person name="Ye R.Z."/>
            <person name="Que T.C."/>
            <person name="Du C.H."/>
            <person name="Zhou Y.H."/>
            <person name="Cheng J.X."/>
            <person name="Dai P.F."/>
            <person name="Guo W.B."/>
            <person name="Han X.H."/>
            <person name="Huang E.J."/>
            <person name="Li L.F."/>
            <person name="Wei W."/>
            <person name="Gao Y.C."/>
            <person name="Liu J.Z."/>
            <person name="Shao H.Z."/>
            <person name="Wang X."/>
            <person name="Wang C.C."/>
            <person name="Yang T.C."/>
            <person name="Huo Q.B."/>
            <person name="Li W."/>
            <person name="Chen H.Y."/>
            <person name="Chen S.E."/>
            <person name="Zhou L.G."/>
            <person name="Ni X.B."/>
            <person name="Tian J.H."/>
            <person name="Sheng Y."/>
            <person name="Liu T."/>
            <person name="Pan Y.S."/>
            <person name="Xia L.Y."/>
            <person name="Li J."/>
            <person name="Zhao F."/>
            <person name="Cao W.C."/>
        </authorList>
    </citation>
    <scope>NUCLEOTIDE SEQUENCE [LARGE SCALE GENOMIC DNA]</scope>
    <source>
        <strain evidence="1">Iper-2018</strain>
    </source>
</reference>
<evidence type="ECO:0000313" key="2">
    <source>
        <dbReference type="Proteomes" id="UP000805193"/>
    </source>
</evidence>
<protein>
    <submittedName>
        <fullName evidence="1">Uncharacterized protein</fullName>
    </submittedName>
</protein>
<dbReference type="EMBL" id="JABSTQ010000520">
    <property type="protein sequence ID" value="KAG0445337.1"/>
    <property type="molecule type" value="Genomic_DNA"/>
</dbReference>
<evidence type="ECO:0000313" key="1">
    <source>
        <dbReference type="EMBL" id="KAG0445337.1"/>
    </source>
</evidence>